<dbReference type="PANTHER" id="PTHR11808:SF35">
    <property type="entry name" value="CYSTATHIONINE GAMMA-SYNTHASE (AFU_ORTHOLOGUE AFUA_7G01590)"/>
    <property type="match status" value="1"/>
</dbReference>
<dbReference type="PANTHER" id="PTHR11808">
    <property type="entry name" value="TRANS-SULFURATION ENZYME FAMILY MEMBER"/>
    <property type="match status" value="1"/>
</dbReference>
<dbReference type="Gene3D" id="3.40.640.10">
    <property type="entry name" value="Type I PLP-dependent aspartate aminotransferase-like (Major domain)"/>
    <property type="match status" value="1"/>
</dbReference>
<dbReference type="Gene3D" id="3.90.1150.10">
    <property type="entry name" value="Aspartate Aminotransferase, domain 1"/>
    <property type="match status" value="1"/>
</dbReference>
<evidence type="ECO:0000256" key="2">
    <source>
        <dbReference type="ARBA" id="ARBA00022898"/>
    </source>
</evidence>
<organism evidence="5 6">
    <name type="scientific">Dichotomopilus funicola</name>
    <dbReference type="NCBI Taxonomy" id="1934379"/>
    <lineage>
        <taxon>Eukaryota</taxon>
        <taxon>Fungi</taxon>
        <taxon>Dikarya</taxon>
        <taxon>Ascomycota</taxon>
        <taxon>Pezizomycotina</taxon>
        <taxon>Sordariomycetes</taxon>
        <taxon>Sordariomycetidae</taxon>
        <taxon>Sordariales</taxon>
        <taxon>Chaetomiaceae</taxon>
        <taxon>Dichotomopilus</taxon>
    </lineage>
</organism>
<evidence type="ECO:0000256" key="4">
    <source>
        <dbReference type="RuleBase" id="RU362118"/>
    </source>
</evidence>
<dbReference type="InterPro" id="IPR000277">
    <property type="entry name" value="Cys/Met-Metab_PyrdxlP-dep_enz"/>
</dbReference>
<accession>A0AAN6ZM40</accession>
<name>A0AAN6ZM40_9PEZI</name>
<keyword evidence="5" id="KW-0808">Transferase</keyword>
<dbReference type="InterPro" id="IPR015422">
    <property type="entry name" value="PyrdxlP-dep_Trfase_small"/>
</dbReference>
<dbReference type="GO" id="GO:0005737">
    <property type="term" value="C:cytoplasm"/>
    <property type="evidence" value="ECO:0007669"/>
    <property type="project" value="TreeGrafter"/>
</dbReference>
<dbReference type="EMBL" id="MU853595">
    <property type="protein sequence ID" value="KAK4142644.1"/>
    <property type="molecule type" value="Genomic_DNA"/>
</dbReference>
<dbReference type="SUPFAM" id="SSF53383">
    <property type="entry name" value="PLP-dependent transferases"/>
    <property type="match status" value="1"/>
</dbReference>
<reference evidence="5" key="1">
    <citation type="journal article" date="2023" name="Mol. Phylogenet. Evol.">
        <title>Genome-scale phylogeny and comparative genomics of the fungal order Sordariales.</title>
        <authorList>
            <person name="Hensen N."/>
            <person name="Bonometti L."/>
            <person name="Westerberg I."/>
            <person name="Brannstrom I.O."/>
            <person name="Guillou S."/>
            <person name="Cros-Aarteil S."/>
            <person name="Calhoun S."/>
            <person name="Haridas S."/>
            <person name="Kuo A."/>
            <person name="Mondo S."/>
            <person name="Pangilinan J."/>
            <person name="Riley R."/>
            <person name="LaButti K."/>
            <person name="Andreopoulos B."/>
            <person name="Lipzen A."/>
            <person name="Chen C."/>
            <person name="Yan M."/>
            <person name="Daum C."/>
            <person name="Ng V."/>
            <person name="Clum A."/>
            <person name="Steindorff A."/>
            <person name="Ohm R.A."/>
            <person name="Martin F."/>
            <person name="Silar P."/>
            <person name="Natvig D.O."/>
            <person name="Lalanne C."/>
            <person name="Gautier V."/>
            <person name="Ament-Velasquez S.L."/>
            <person name="Kruys A."/>
            <person name="Hutchinson M.I."/>
            <person name="Powell A.J."/>
            <person name="Barry K."/>
            <person name="Miller A.N."/>
            <person name="Grigoriev I.V."/>
            <person name="Debuchy R."/>
            <person name="Gladieux P."/>
            <person name="Hiltunen Thoren M."/>
            <person name="Johannesson H."/>
        </authorList>
    </citation>
    <scope>NUCLEOTIDE SEQUENCE</scope>
    <source>
        <strain evidence="5">CBS 141.50</strain>
    </source>
</reference>
<evidence type="ECO:0000313" key="5">
    <source>
        <dbReference type="EMBL" id="KAK4142644.1"/>
    </source>
</evidence>
<dbReference type="InterPro" id="IPR015421">
    <property type="entry name" value="PyrdxlP-dep_Trfase_major"/>
</dbReference>
<dbReference type="PIRSF" id="PIRSF001434">
    <property type="entry name" value="CGS"/>
    <property type="match status" value="1"/>
</dbReference>
<gene>
    <name evidence="5" type="ORF">C8A04DRAFT_13064</name>
</gene>
<comment type="cofactor">
    <cofactor evidence="1 4">
        <name>pyridoxal 5'-phosphate</name>
        <dbReference type="ChEBI" id="CHEBI:597326"/>
    </cofactor>
</comment>
<keyword evidence="6" id="KW-1185">Reference proteome</keyword>
<dbReference type="AlphaFoldDB" id="A0AAN6ZM40"/>
<keyword evidence="2 3" id="KW-0663">Pyridoxal phosphate</keyword>
<dbReference type="GO" id="GO:0016846">
    <property type="term" value="F:carbon-sulfur lyase activity"/>
    <property type="evidence" value="ECO:0007669"/>
    <property type="project" value="TreeGrafter"/>
</dbReference>
<proteinExistence type="inferred from homology"/>
<feature type="modified residue" description="N6-(pyridoxal phosphate)lysine" evidence="3">
    <location>
        <position position="223"/>
    </location>
</feature>
<dbReference type="FunFam" id="3.90.1150.10:FF:000066">
    <property type="entry name" value="Putative cystathionine beta-lyase"/>
    <property type="match status" value="1"/>
</dbReference>
<dbReference type="Proteomes" id="UP001302676">
    <property type="component" value="Unassembled WGS sequence"/>
</dbReference>
<dbReference type="GO" id="GO:0030170">
    <property type="term" value="F:pyridoxal phosphate binding"/>
    <property type="evidence" value="ECO:0007669"/>
    <property type="project" value="InterPro"/>
</dbReference>
<comment type="caution">
    <text evidence="5">The sequence shown here is derived from an EMBL/GenBank/DDBJ whole genome shotgun (WGS) entry which is preliminary data.</text>
</comment>
<reference evidence="5" key="2">
    <citation type="submission" date="2023-05" db="EMBL/GenBank/DDBJ databases">
        <authorList>
            <consortium name="Lawrence Berkeley National Laboratory"/>
            <person name="Steindorff A."/>
            <person name="Hensen N."/>
            <person name="Bonometti L."/>
            <person name="Westerberg I."/>
            <person name="Brannstrom I.O."/>
            <person name="Guillou S."/>
            <person name="Cros-Aarteil S."/>
            <person name="Calhoun S."/>
            <person name="Haridas S."/>
            <person name="Kuo A."/>
            <person name="Mondo S."/>
            <person name="Pangilinan J."/>
            <person name="Riley R."/>
            <person name="Labutti K."/>
            <person name="Andreopoulos B."/>
            <person name="Lipzen A."/>
            <person name="Chen C."/>
            <person name="Yanf M."/>
            <person name="Daum C."/>
            <person name="Ng V."/>
            <person name="Clum A."/>
            <person name="Ohm R."/>
            <person name="Martin F."/>
            <person name="Silar P."/>
            <person name="Natvig D."/>
            <person name="Lalanne C."/>
            <person name="Gautier V."/>
            <person name="Ament-Velasquez S.L."/>
            <person name="Kruys A."/>
            <person name="Hutchinson M.I."/>
            <person name="Powell A.J."/>
            <person name="Barry K."/>
            <person name="Miller A.N."/>
            <person name="Grigoriev I.V."/>
            <person name="Debuchy R."/>
            <person name="Gladieux P."/>
            <person name="Thoren M.H."/>
            <person name="Johannesson H."/>
        </authorList>
    </citation>
    <scope>NUCLEOTIDE SEQUENCE</scope>
    <source>
        <strain evidence="5">CBS 141.50</strain>
    </source>
</reference>
<dbReference type="GO" id="GO:0016740">
    <property type="term" value="F:transferase activity"/>
    <property type="evidence" value="ECO:0007669"/>
    <property type="project" value="UniProtKB-KW"/>
</dbReference>
<dbReference type="Pfam" id="PF01053">
    <property type="entry name" value="Cys_Met_Meta_PP"/>
    <property type="match status" value="1"/>
</dbReference>
<evidence type="ECO:0000256" key="1">
    <source>
        <dbReference type="ARBA" id="ARBA00001933"/>
    </source>
</evidence>
<sequence length="422" mass="46637">MVSPEKKAEGATANQLTEAFGRELSLASRSVHADDYTNSHTAVAPPMHVSTTFRYSENPDELVAWSDVDPQDIDDFFIYSREKSPNTVRFEAILSSLLGGPVVSYASGLAAFHAMVVFLNPKRVAIGGGYHGCHGILKLLNKLNGLEQLELENDEDLAKLQPGDIIHVETPLNPTGEARDLAYYRKKADELGCYLTVDATFAPPPLQDPFRYGVDIIMHSGTKYFGGHSDMLSGVLAIRPDRAPGKDGWLFGLREERLVIGGVLGSFEGWLGVRSLRTLELRVRRQSENTKHLVEWLASQKKAGNNPVSDLVYKIQHSSLQPEAADPDSWLSKQMPNGHGPVFSLWLQSEQHAKRLPSKLLLFHHATSLGGVESLVEWRAMSDSAVDRRLVRVSVGVEGWEDLRDDLLRGLEALSKEVPVAK</sequence>
<dbReference type="PROSITE" id="PS00868">
    <property type="entry name" value="CYS_MET_METAB_PP"/>
    <property type="match status" value="1"/>
</dbReference>
<comment type="similarity">
    <text evidence="4">Belongs to the trans-sulfuration enzymes family.</text>
</comment>
<evidence type="ECO:0000256" key="3">
    <source>
        <dbReference type="PIRSR" id="PIRSR001434-2"/>
    </source>
</evidence>
<dbReference type="GO" id="GO:0019346">
    <property type="term" value="P:transsulfuration"/>
    <property type="evidence" value="ECO:0007669"/>
    <property type="project" value="InterPro"/>
</dbReference>
<evidence type="ECO:0000313" key="6">
    <source>
        <dbReference type="Proteomes" id="UP001302676"/>
    </source>
</evidence>
<dbReference type="InterPro" id="IPR015424">
    <property type="entry name" value="PyrdxlP-dep_Trfase"/>
</dbReference>
<dbReference type="RefSeq" id="XP_062636015.1">
    <property type="nucleotide sequence ID" value="XM_062777569.1"/>
</dbReference>
<dbReference type="InterPro" id="IPR054542">
    <property type="entry name" value="Cys_met_metab_PP"/>
</dbReference>
<protein>
    <submittedName>
        <fullName evidence="5">Pyridoxal phosphate-dependent transferase</fullName>
    </submittedName>
</protein>
<dbReference type="GeneID" id="87814182"/>
<dbReference type="FunFam" id="3.40.640.10:FF:000072">
    <property type="entry name" value="Putative cystathionine beta-lyase"/>
    <property type="match status" value="1"/>
</dbReference>